<dbReference type="GO" id="GO:0008305">
    <property type="term" value="C:integrin complex"/>
    <property type="evidence" value="ECO:0007669"/>
    <property type="project" value="InterPro"/>
</dbReference>
<dbReference type="AlphaFoldDB" id="A0A8T2L2R7"/>
<dbReference type="InterPro" id="IPR048285">
    <property type="entry name" value="Integrin_alpha_Ig-like_2"/>
</dbReference>
<dbReference type="Pfam" id="PF20805">
    <property type="entry name" value="Integrin_A_Ig_2"/>
    <property type="match status" value="1"/>
</dbReference>
<evidence type="ECO:0000256" key="10">
    <source>
        <dbReference type="ARBA" id="ARBA00023170"/>
    </source>
</evidence>
<feature type="repeat" description="FG-GAP" evidence="12">
    <location>
        <begin position="535"/>
        <end position="598"/>
    </location>
</feature>
<keyword evidence="6 13" id="KW-1133">Transmembrane helix</keyword>
<dbReference type="GO" id="GO:0005178">
    <property type="term" value="F:integrin binding"/>
    <property type="evidence" value="ECO:0007669"/>
    <property type="project" value="TreeGrafter"/>
</dbReference>
<keyword evidence="9" id="KW-1015">Disulfide bond</keyword>
<dbReference type="GO" id="GO:0007160">
    <property type="term" value="P:cell-matrix adhesion"/>
    <property type="evidence" value="ECO:0007669"/>
    <property type="project" value="TreeGrafter"/>
</dbReference>
<dbReference type="Gene3D" id="2.60.40.1460">
    <property type="entry name" value="Integrin domains. Chain A, domain 2"/>
    <property type="match status" value="1"/>
</dbReference>
<keyword evidence="5 13" id="KW-0130">Cell adhesion</keyword>
<dbReference type="PROSITE" id="PS50234">
    <property type="entry name" value="VWFA"/>
    <property type="match status" value="1"/>
</dbReference>
<comment type="subcellular location">
    <subcellularLocation>
        <location evidence="1 13">Membrane</location>
        <topology evidence="1 13">Single-pass type I membrane protein</topology>
    </subcellularLocation>
</comment>
<keyword evidence="8 13" id="KW-0472">Membrane</keyword>
<feature type="domain" description="VWFA" evidence="15">
    <location>
        <begin position="185"/>
        <end position="365"/>
    </location>
</feature>
<dbReference type="Proteomes" id="UP000752171">
    <property type="component" value="Unassembled WGS sequence"/>
</dbReference>
<evidence type="ECO:0000256" key="6">
    <source>
        <dbReference type="ARBA" id="ARBA00022989"/>
    </source>
</evidence>
<dbReference type="InterPro" id="IPR036465">
    <property type="entry name" value="vWFA_dom_sf"/>
</dbReference>
<evidence type="ECO:0000256" key="9">
    <source>
        <dbReference type="ARBA" id="ARBA00023157"/>
    </source>
</evidence>
<evidence type="ECO:0000256" key="3">
    <source>
        <dbReference type="ARBA" id="ARBA00022692"/>
    </source>
</evidence>
<evidence type="ECO:0000256" key="7">
    <source>
        <dbReference type="ARBA" id="ARBA00023037"/>
    </source>
</evidence>
<evidence type="ECO:0000256" key="12">
    <source>
        <dbReference type="PROSITE-ProRule" id="PRU00803"/>
    </source>
</evidence>
<dbReference type="SUPFAM" id="SSF53300">
    <property type="entry name" value="vWA-like"/>
    <property type="match status" value="1"/>
</dbReference>
<feature type="compositionally biased region" description="Acidic residues" evidence="14">
    <location>
        <begin position="169"/>
        <end position="183"/>
    </location>
</feature>
<evidence type="ECO:0000256" key="13">
    <source>
        <dbReference type="RuleBase" id="RU003762"/>
    </source>
</evidence>
<sequence length="1122" mass="125126">MKYQSLQLDYLSKMFAAFLLVTGLCTTAAFNIFTTQVETFTNIDPRFGQTIVKSRDGVYVPTKGKVFKCVQDSECVLVNEIEMKGLKPIVSVSSNLTEEEEQFLVCNQVRTRNGSAEYFNGLCVHMINEDKQADINPSKLVSQQQQKNALKGASENKTGHSRRKRQAELNDDDEEEDEEEDAGTEIAFVLDGSGSIEPEDFVRAKDFMSDVMKNVWTTCLTCNFAIVQFGSEIRTELSLMDNDDGEKALDKVKNINQIGKLTKTASALYHVLTEVFVPEHGSKPNATKMIIVLSDGEMKGIQPRNLSYVLEMPQMKGVLRYSIGVGSELLNSKKAINEMTEIAGSKDRFFKVSDYAALNTILSKIEKSIFDIEGINKGAGFHFELAEAGFSSHLTHDGSMLFGAVGAYDWSGGIILKGKEEESVTFFNATTEEPRFSYLGYSVTSGRMGNENLYISGAPRYNLTGAVFIFNGTDQELILGDQVGSYFGSVLCALDIDSDQETDYLLVGAPHFHIKGEEGKVLVYKLHEGKFQREDYVLQGTGKHIYARFGSAIVDIGDIDGNKFRDVAVGAPLEPADELTDVSGAIYIYNGFEYGIKQQFSQRIAASGFEMKLVHFGQAVSAMMKKEDSERDKNNLLLSVGSQGAVTVLKTVPVIIITPKIILGLTEISPDKQNNEKSSQIESFIQICFDNTRKRIDSDEELLIEYQIDLDFGKEEKRLIFVEHHKKQTRFTLTKYENCISKINVKYMGCYDCFSPIKIKVQFELPSHTEGIPVRVLDAFSPTEFTKEIEFQKECNIPTSCQPKFSLAGSKLSNDLIIIGSSQSLGIIFDLQNSGESSYITTLTLTYPNILQAKKIEGGSCEMKNEDLQIICKLLHPVFKGGAQTKVAIDWQPINSRKSDLTTGTIRAVLTGGNAGTETLASKEYDFVVRNALKLQLTGTASQNIFAIEEGKESPNKDPKVLQFTFKLLGDNKYKAEIHVMITIEKKTQDIKLIIKQVRPQEHCKTLSGEQNESNLRVECILTELQDITINTDVIINDIKITERITAKAELSFNESIYEGQDMRKMEKVEVVVIKQKIVKSTAVIAGGSVGGFLLLIIIIIVLIKCGFFRRRHHMERTQSTH</sequence>
<dbReference type="Gene3D" id="3.40.50.410">
    <property type="entry name" value="von Willebrand factor, type A domain"/>
    <property type="match status" value="1"/>
</dbReference>
<dbReference type="InterPro" id="IPR028994">
    <property type="entry name" value="Integrin_alpha_N"/>
</dbReference>
<evidence type="ECO:0000313" key="17">
    <source>
        <dbReference type="Proteomes" id="UP000752171"/>
    </source>
</evidence>
<dbReference type="SMART" id="SM00191">
    <property type="entry name" value="Int_alpha"/>
    <property type="match status" value="3"/>
</dbReference>
<dbReference type="GO" id="GO:0098609">
    <property type="term" value="P:cell-cell adhesion"/>
    <property type="evidence" value="ECO:0007669"/>
    <property type="project" value="TreeGrafter"/>
</dbReference>
<comment type="similarity">
    <text evidence="2 13">Belongs to the integrin alpha chain family.</text>
</comment>
<evidence type="ECO:0000256" key="8">
    <source>
        <dbReference type="ARBA" id="ARBA00023136"/>
    </source>
</evidence>
<dbReference type="InterPro" id="IPR032695">
    <property type="entry name" value="Integrin_dom_sf"/>
</dbReference>
<dbReference type="PANTHER" id="PTHR23220:SF79">
    <property type="entry name" value="INTEGRIN ALPHA-E"/>
    <property type="match status" value="1"/>
</dbReference>
<evidence type="ECO:0000256" key="11">
    <source>
        <dbReference type="ARBA" id="ARBA00023180"/>
    </source>
</evidence>
<dbReference type="InterPro" id="IPR002035">
    <property type="entry name" value="VWF_A"/>
</dbReference>
<dbReference type="PRINTS" id="PR00453">
    <property type="entry name" value="VWFADOMAIN"/>
</dbReference>
<keyword evidence="7 13" id="KW-0401">Integrin</keyword>
<evidence type="ECO:0000256" key="1">
    <source>
        <dbReference type="ARBA" id="ARBA00004479"/>
    </source>
</evidence>
<keyword evidence="10 13" id="KW-0675">Receptor</keyword>
<dbReference type="Gene3D" id="2.130.10.130">
    <property type="entry name" value="Integrin alpha, N-terminal"/>
    <property type="match status" value="1"/>
</dbReference>
<feature type="region of interest" description="Disordered" evidence="14">
    <location>
        <begin position="139"/>
        <end position="183"/>
    </location>
</feature>
<evidence type="ECO:0000313" key="16">
    <source>
        <dbReference type="EMBL" id="KAG9265364.1"/>
    </source>
</evidence>
<dbReference type="Gene3D" id="1.20.5.930">
    <property type="entry name" value="Bicelle-embedded integrin alpha(iib) transmembrane segment"/>
    <property type="match status" value="1"/>
</dbReference>
<dbReference type="SUPFAM" id="SSF69179">
    <property type="entry name" value="Integrin domains"/>
    <property type="match status" value="2"/>
</dbReference>
<keyword evidence="3 13" id="KW-0812">Transmembrane</keyword>
<dbReference type="GO" id="GO:0033627">
    <property type="term" value="P:cell adhesion mediated by integrin"/>
    <property type="evidence" value="ECO:0007669"/>
    <property type="project" value="TreeGrafter"/>
</dbReference>
<dbReference type="PROSITE" id="PS51470">
    <property type="entry name" value="FG_GAP"/>
    <property type="match status" value="2"/>
</dbReference>
<comment type="caution">
    <text evidence="16">The sequence shown here is derived from an EMBL/GenBank/DDBJ whole genome shotgun (WGS) entry which is preliminary data.</text>
</comment>
<keyword evidence="11" id="KW-0325">Glycoprotein</keyword>
<evidence type="ECO:0000256" key="4">
    <source>
        <dbReference type="ARBA" id="ARBA00022737"/>
    </source>
</evidence>
<feature type="repeat" description="FG-GAP" evidence="12">
    <location>
        <begin position="473"/>
        <end position="533"/>
    </location>
</feature>
<proteinExistence type="inferred from homology"/>
<dbReference type="GO" id="GO:0009897">
    <property type="term" value="C:external side of plasma membrane"/>
    <property type="evidence" value="ECO:0007669"/>
    <property type="project" value="TreeGrafter"/>
</dbReference>
<dbReference type="PANTHER" id="PTHR23220">
    <property type="entry name" value="INTEGRIN ALPHA"/>
    <property type="match status" value="1"/>
</dbReference>
<keyword evidence="4" id="KW-0677">Repeat</keyword>
<dbReference type="GO" id="GO:0007229">
    <property type="term" value="P:integrin-mediated signaling pathway"/>
    <property type="evidence" value="ECO:0007669"/>
    <property type="project" value="UniProtKB-KW"/>
</dbReference>
<accession>A0A8T2L2R7</accession>
<dbReference type="EMBL" id="JAICCE010000018">
    <property type="protein sequence ID" value="KAG9265364.1"/>
    <property type="molecule type" value="Genomic_DNA"/>
</dbReference>
<evidence type="ECO:0000256" key="5">
    <source>
        <dbReference type="ARBA" id="ARBA00022889"/>
    </source>
</evidence>
<dbReference type="SUPFAM" id="SSF69318">
    <property type="entry name" value="Integrin alpha N-terminal domain"/>
    <property type="match status" value="1"/>
</dbReference>
<protein>
    <submittedName>
        <fullName evidence="16">Integrin alpha-E</fullName>
    </submittedName>
</protein>
<dbReference type="InterPro" id="IPR000413">
    <property type="entry name" value="Integrin_alpha"/>
</dbReference>
<dbReference type="PRINTS" id="PR01185">
    <property type="entry name" value="INTEGRINA"/>
</dbReference>
<dbReference type="InterPro" id="IPR013519">
    <property type="entry name" value="Int_alpha_beta-p"/>
</dbReference>
<organism evidence="16 17">
    <name type="scientific">Astyanax mexicanus</name>
    <name type="common">Blind cave fish</name>
    <name type="synonym">Astyanax fasciatus mexicanus</name>
    <dbReference type="NCBI Taxonomy" id="7994"/>
    <lineage>
        <taxon>Eukaryota</taxon>
        <taxon>Metazoa</taxon>
        <taxon>Chordata</taxon>
        <taxon>Craniata</taxon>
        <taxon>Vertebrata</taxon>
        <taxon>Euteleostomi</taxon>
        <taxon>Actinopterygii</taxon>
        <taxon>Neopterygii</taxon>
        <taxon>Teleostei</taxon>
        <taxon>Ostariophysi</taxon>
        <taxon>Characiformes</taxon>
        <taxon>Characoidei</taxon>
        <taxon>Acestrorhamphidae</taxon>
        <taxon>Acestrorhamphinae</taxon>
        <taxon>Astyanax</taxon>
    </lineage>
</organism>
<feature type="compositionally biased region" description="Polar residues" evidence="14">
    <location>
        <begin position="139"/>
        <end position="148"/>
    </location>
</feature>
<dbReference type="Pfam" id="PF00092">
    <property type="entry name" value="VWA"/>
    <property type="match status" value="1"/>
</dbReference>
<feature type="transmembrane region" description="Helical" evidence="13">
    <location>
        <begin position="1083"/>
        <end position="1108"/>
    </location>
</feature>
<gene>
    <name evidence="16" type="primary">ITGAE</name>
    <name evidence="16" type="ORF">AMEX_G21751</name>
</gene>
<reference evidence="16 17" key="1">
    <citation type="submission" date="2021-07" db="EMBL/GenBank/DDBJ databases">
        <authorList>
            <person name="Imarazene B."/>
            <person name="Zahm M."/>
            <person name="Klopp C."/>
            <person name="Cabau C."/>
            <person name="Beille S."/>
            <person name="Jouanno E."/>
            <person name="Castinel A."/>
            <person name="Lluch J."/>
            <person name="Gil L."/>
            <person name="Kuchtly C."/>
            <person name="Lopez Roques C."/>
            <person name="Donnadieu C."/>
            <person name="Parrinello H."/>
            <person name="Journot L."/>
            <person name="Du K."/>
            <person name="Schartl M."/>
            <person name="Retaux S."/>
            <person name="Guiguen Y."/>
        </authorList>
    </citation>
    <scope>NUCLEOTIDE SEQUENCE [LARGE SCALE GENOMIC DNA]</scope>
    <source>
        <strain evidence="16">Pach_M1</strain>
        <tissue evidence="16">Testis</tissue>
    </source>
</reference>
<evidence type="ECO:0000259" key="15">
    <source>
        <dbReference type="PROSITE" id="PS50234"/>
    </source>
</evidence>
<name>A0A8T2L2R7_ASTMX</name>
<dbReference type="OrthoDB" id="5317514at2759"/>
<evidence type="ECO:0000256" key="14">
    <source>
        <dbReference type="SAM" id="MobiDB-lite"/>
    </source>
</evidence>
<dbReference type="SMART" id="SM00327">
    <property type="entry name" value="VWA"/>
    <property type="match status" value="1"/>
</dbReference>
<dbReference type="Gene3D" id="2.60.40.1510">
    <property type="entry name" value="ntegrin, alpha v. Chain A, domain 3"/>
    <property type="match status" value="1"/>
</dbReference>
<evidence type="ECO:0000256" key="2">
    <source>
        <dbReference type="ARBA" id="ARBA00008054"/>
    </source>
</evidence>